<evidence type="ECO:0000313" key="1">
    <source>
        <dbReference type="EMBL" id="KKU30589.1"/>
    </source>
</evidence>
<comment type="caution">
    <text evidence="1">The sequence shown here is derived from an EMBL/GenBank/DDBJ whole genome shotgun (WGS) entry which is preliminary data.</text>
</comment>
<sequence length="106" mass="11418">DSNNNESPKSETITVISDDDKPEITISSPKDGEAVKNLNRRVTVTGKLNEEATVIINGKVAISRPDLSFEILLGVDEGGVEIKVAATDKAGNKAEKIIHVIYQKES</sequence>
<dbReference type="Pfam" id="PF09136">
    <property type="entry name" value="Glucodextran_B"/>
    <property type="match status" value="1"/>
</dbReference>
<dbReference type="AlphaFoldDB" id="A0A0G1PCT8"/>
<proteinExistence type="predicted"/>
<dbReference type="PATRIC" id="fig|1619107.3.peg.354"/>
<gene>
    <name evidence="1" type="ORF">UX44_C0019G0001</name>
</gene>
<organism evidence="1 2">
    <name type="scientific">candidate division WWE3 bacterium GW2011_GWA1_46_21</name>
    <dbReference type="NCBI Taxonomy" id="1619107"/>
    <lineage>
        <taxon>Bacteria</taxon>
        <taxon>Katanobacteria</taxon>
    </lineage>
</organism>
<feature type="non-terminal residue" evidence="1">
    <location>
        <position position="1"/>
    </location>
</feature>
<dbReference type="InterPro" id="IPR013783">
    <property type="entry name" value="Ig-like_fold"/>
</dbReference>
<name>A0A0G1PCT8_UNCKA</name>
<accession>A0A0G1PCT8</accession>
<dbReference type="EMBL" id="LCMF01000019">
    <property type="protein sequence ID" value="KKU30589.1"/>
    <property type="molecule type" value="Genomic_DNA"/>
</dbReference>
<dbReference type="Gene3D" id="2.60.40.10">
    <property type="entry name" value="Immunoglobulins"/>
    <property type="match status" value="1"/>
</dbReference>
<protein>
    <submittedName>
        <fullName evidence="1">Uncharacterized protein</fullName>
    </submittedName>
</protein>
<reference evidence="1 2" key="1">
    <citation type="journal article" date="2015" name="Nature">
        <title>rRNA introns, odd ribosomes, and small enigmatic genomes across a large radiation of phyla.</title>
        <authorList>
            <person name="Brown C.T."/>
            <person name="Hug L.A."/>
            <person name="Thomas B.C."/>
            <person name="Sharon I."/>
            <person name="Castelle C.J."/>
            <person name="Singh A."/>
            <person name="Wilkins M.J."/>
            <person name="Williams K.H."/>
            <person name="Banfield J.F."/>
        </authorList>
    </citation>
    <scope>NUCLEOTIDE SEQUENCE [LARGE SCALE GENOMIC DNA]</scope>
</reference>
<dbReference type="Proteomes" id="UP000034732">
    <property type="component" value="Unassembled WGS sequence"/>
</dbReference>
<evidence type="ECO:0000313" key="2">
    <source>
        <dbReference type="Proteomes" id="UP000034732"/>
    </source>
</evidence>